<reference evidence="1" key="1">
    <citation type="submission" date="2021-05" db="EMBL/GenBank/DDBJ databases">
        <authorList>
            <person name="Alioto T."/>
            <person name="Alioto T."/>
            <person name="Gomez Garrido J."/>
        </authorList>
    </citation>
    <scope>NUCLEOTIDE SEQUENCE</scope>
</reference>
<evidence type="ECO:0000313" key="1">
    <source>
        <dbReference type="EMBL" id="CAG6758847.1"/>
    </source>
</evidence>
<proteinExistence type="predicted"/>
<accession>A0A8D9EMG4</accession>
<sequence>MLNIEISLQTFKYIISRDSGKLFTASSLILEYPHVICFKLTKCFMLNFERLLQPCKFVLSRNLGKLSTASSAIKEFPQFFSLKLTKCFMLDFERFLQLYKYKFFLETWESCLHLHQLS</sequence>
<dbReference type="EMBL" id="HBUF01550765">
    <property type="protein sequence ID" value="CAG6758847.1"/>
    <property type="molecule type" value="Transcribed_RNA"/>
</dbReference>
<dbReference type="AlphaFoldDB" id="A0A8D9EMG4"/>
<organism evidence="1">
    <name type="scientific">Cacopsylla melanoneura</name>
    <dbReference type="NCBI Taxonomy" id="428564"/>
    <lineage>
        <taxon>Eukaryota</taxon>
        <taxon>Metazoa</taxon>
        <taxon>Ecdysozoa</taxon>
        <taxon>Arthropoda</taxon>
        <taxon>Hexapoda</taxon>
        <taxon>Insecta</taxon>
        <taxon>Pterygota</taxon>
        <taxon>Neoptera</taxon>
        <taxon>Paraneoptera</taxon>
        <taxon>Hemiptera</taxon>
        <taxon>Sternorrhyncha</taxon>
        <taxon>Psylloidea</taxon>
        <taxon>Psyllidae</taxon>
        <taxon>Psyllinae</taxon>
        <taxon>Cacopsylla</taxon>
    </lineage>
</organism>
<protein>
    <submittedName>
        <fullName evidence="1">Uncharacterized protein</fullName>
    </submittedName>
</protein>
<name>A0A8D9EMG4_9HEMI</name>